<feature type="transmembrane region" description="Helical" evidence="1">
    <location>
        <begin position="322"/>
        <end position="346"/>
    </location>
</feature>
<keyword evidence="1" id="KW-0812">Transmembrane</keyword>
<dbReference type="EMBL" id="WVTD01000010">
    <property type="protein sequence ID" value="MYL98830.1"/>
    <property type="molecule type" value="Genomic_DNA"/>
</dbReference>
<dbReference type="AlphaFoldDB" id="A0A7X4K834"/>
<keyword evidence="3" id="KW-1185">Reference proteome</keyword>
<organism evidence="2 3">
    <name type="scientific">Novosphingobium silvae</name>
    <dbReference type="NCBI Taxonomy" id="2692619"/>
    <lineage>
        <taxon>Bacteria</taxon>
        <taxon>Pseudomonadati</taxon>
        <taxon>Pseudomonadota</taxon>
        <taxon>Alphaproteobacteria</taxon>
        <taxon>Sphingomonadales</taxon>
        <taxon>Sphingomonadaceae</taxon>
        <taxon>Novosphingobium</taxon>
    </lineage>
</organism>
<dbReference type="InterPro" id="IPR050445">
    <property type="entry name" value="Bact_polysacc_biosynth/exp"/>
</dbReference>
<sequence>MVILPTTIAILYYGLLASDVYVSESRIVVRAPDKPAQSPFGALLKTAGFTNASEEVYAVTEYVGSRDAVRDANRSGLIRRAYENDAISIFDRLNGFGFSGSFEDMYSYFVKRVTIKNDSTSSVLTLTVRAYSAKDAQKINEALLDQSERLINRLNTRGRRDLIEFAQREANEAAQDARRSAATLAAFRNRTGTVDPEKQAQIGLEMVSKLQDELIASQVQLQQLRRLAPDNPQVPQLAARIAQLQQAMENQMGKVAGSRTSLAATAAEYQRLQIDNEISGKRLAAAMTSLQEAQNEARRKQVYVERIVTPNLADEAIEPRRLAGVLAVFALALIAWGIANMLIAGVREHAS</sequence>
<protein>
    <recommendedName>
        <fullName evidence="4">Capsule biosynthesis protein</fullName>
    </recommendedName>
</protein>
<dbReference type="GO" id="GO:0004713">
    <property type="term" value="F:protein tyrosine kinase activity"/>
    <property type="evidence" value="ECO:0007669"/>
    <property type="project" value="TreeGrafter"/>
</dbReference>
<reference evidence="2 3" key="1">
    <citation type="submission" date="2019-12" db="EMBL/GenBank/DDBJ databases">
        <authorList>
            <person name="Feng G."/>
            <person name="Zhu H."/>
        </authorList>
    </citation>
    <scope>NUCLEOTIDE SEQUENCE [LARGE SCALE GENOMIC DNA]</scope>
    <source>
        <strain evidence="2 3">FGD1</strain>
    </source>
</reference>
<keyword evidence="1" id="KW-1133">Transmembrane helix</keyword>
<evidence type="ECO:0000313" key="2">
    <source>
        <dbReference type="EMBL" id="MYL98830.1"/>
    </source>
</evidence>
<evidence type="ECO:0000256" key="1">
    <source>
        <dbReference type="SAM" id="Phobius"/>
    </source>
</evidence>
<evidence type="ECO:0000313" key="3">
    <source>
        <dbReference type="Proteomes" id="UP000465810"/>
    </source>
</evidence>
<name>A0A7X4K834_9SPHN</name>
<comment type="caution">
    <text evidence="2">The sequence shown here is derived from an EMBL/GenBank/DDBJ whole genome shotgun (WGS) entry which is preliminary data.</text>
</comment>
<gene>
    <name evidence="2" type="ORF">GR702_13765</name>
</gene>
<accession>A0A7X4K834</accession>
<dbReference type="PANTHER" id="PTHR32309">
    <property type="entry name" value="TYROSINE-PROTEIN KINASE"/>
    <property type="match status" value="1"/>
</dbReference>
<proteinExistence type="predicted"/>
<dbReference type="Proteomes" id="UP000465810">
    <property type="component" value="Unassembled WGS sequence"/>
</dbReference>
<dbReference type="PANTHER" id="PTHR32309:SF13">
    <property type="entry name" value="FERRIC ENTEROBACTIN TRANSPORT PROTEIN FEPE"/>
    <property type="match status" value="1"/>
</dbReference>
<keyword evidence="1" id="KW-0472">Membrane</keyword>
<evidence type="ECO:0008006" key="4">
    <source>
        <dbReference type="Google" id="ProtNLM"/>
    </source>
</evidence>
<dbReference type="GO" id="GO:0005886">
    <property type="term" value="C:plasma membrane"/>
    <property type="evidence" value="ECO:0007669"/>
    <property type="project" value="TreeGrafter"/>
</dbReference>